<dbReference type="InterPro" id="IPR029069">
    <property type="entry name" value="HotDog_dom_sf"/>
</dbReference>
<dbReference type="Pfam" id="PF01643">
    <property type="entry name" value="Acyl-ACP_TE"/>
    <property type="match status" value="1"/>
</dbReference>
<keyword evidence="6" id="KW-0443">Lipid metabolism</keyword>
<comment type="caution">
    <text evidence="10">The sequence shown here is derived from an EMBL/GenBank/DDBJ whole genome shotgun (WGS) entry which is preliminary data.</text>
</comment>
<organism evidence="10 11">
    <name type="scientific">Bdellovibrio svalbardensis</name>
    <dbReference type="NCBI Taxonomy" id="2972972"/>
    <lineage>
        <taxon>Bacteria</taxon>
        <taxon>Pseudomonadati</taxon>
        <taxon>Bdellovibrionota</taxon>
        <taxon>Bdellovibrionia</taxon>
        <taxon>Bdellovibrionales</taxon>
        <taxon>Pseudobdellovibrionaceae</taxon>
        <taxon>Bdellovibrio</taxon>
    </lineage>
</organism>
<dbReference type="SUPFAM" id="SSF54637">
    <property type="entry name" value="Thioesterase/thiol ester dehydrase-isomerase"/>
    <property type="match status" value="2"/>
</dbReference>
<name>A0ABT6DGV6_9BACT</name>
<evidence type="ECO:0000256" key="6">
    <source>
        <dbReference type="ARBA" id="ARBA00023098"/>
    </source>
</evidence>
<dbReference type="Proteomes" id="UP001152321">
    <property type="component" value="Unassembled WGS sequence"/>
</dbReference>
<proteinExistence type="inferred from homology"/>
<evidence type="ECO:0000256" key="1">
    <source>
        <dbReference type="ARBA" id="ARBA00006500"/>
    </source>
</evidence>
<evidence type="ECO:0000313" key="10">
    <source>
        <dbReference type="EMBL" id="MDG0816085.1"/>
    </source>
</evidence>
<dbReference type="PANTHER" id="PTHR31727">
    <property type="entry name" value="OLEOYL-ACYL CARRIER PROTEIN THIOESTERASE 1, CHLOROPLASTIC"/>
    <property type="match status" value="1"/>
</dbReference>
<keyword evidence="7" id="KW-0275">Fatty acid biosynthesis</keyword>
<keyword evidence="4" id="KW-0276">Fatty acid metabolism</keyword>
<dbReference type="PANTHER" id="PTHR31727:SF6">
    <property type="entry name" value="OLEOYL-ACYL CARRIER PROTEIN THIOESTERASE 1, CHLOROPLASTIC"/>
    <property type="match status" value="1"/>
</dbReference>
<evidence type="ECO:0000256" key="2">
    <source>
        <dbReference type="ARBA" id="ARBA00022516"/>
    </source>
</evidence>
<dbReference type="EMBL" id="JANRMI010000002">
    <property type="protein sequence ID" value="MDG0816085.1"/>
    <property type="molecule type" value="Genomic_DNA"/>
</dbReference>
<dbReference type="RefSeq" id="WP_277577563.1">
    <property type="nucleotide sequence ID" value="NZ_JANRMI010000002.1"/>
</dbReference>
<feature type="domain" description="Acyl-ACP thioesterase N-terminal hotdog" evidence="8">
    <location>
        <begin position="8"/>
        <end position="125"/>
    </location>
</feature>
<reference evidence="10" key="1">
    <citation type="submission" date="2022-08" db="EMBL/GenBank/DDBJ databases">
        <title>Novel Bdellovibrio Species Isolated from Svalbard: Designation Bdellovibrio svalbardensis.</title>
        <authorList>
            <person name="Mitchell R.J."/>
            <person name="Choi S.Y."/>
        </authorList>
    </citation>
    <scope>NUCLEOTIDE SEQUENCE</scope>
    <source>
        <strain evidence="10">PAP01</strain>
    </source>
</reference>
<keyword evidence="5" id="KW-0809">Transit peptide</keyword>
<evidence type="ECO:0000256" key="5">
    <source>
        <dbReference type="ARBA" id="ARBA00022946"/>
    </source>
</evidence>
<comment type="similarity">
    <text evidence="1">Belongs to the acyl-ACP thioesterase family.</text>
</comment>
<gene>
    <name evidence="10" type="ORF">NWE73_06905</name>
</gene>
<keyword evidence="2" id="KW-0444">Lipid biosynthesis</keyword>
<dbReference type="Gene3D" id="3.10.129.10">
    <property type="entry name" value="Hotdog Thioesterase"/>
    <property type="match status" value="1"/>
</dbReference>
<protein>
    <submittedName>
        <fullName evidence="10">Thioesterase</fullName>
    </submittedName>
</protein>
<accession>A0ABT6DGV6</accession>
<evidence type="ECO:0000256" key="3">
    <source>
        <dbReference type="ARBA" id="ARBA00022801"/>
    </source>
</evidence>
<dbReference type="Pfam" id="PF20791">
    <property type="entry name" value="Acyl-ACP_TE_C"/>
    <property type="match status" value="1"/>
</dbReference>
<evidence type="ECO:0000259" key="8">
    <source>
        <dbReference type="Pfam" id="PF01643"/>
    </source>
</evidence>
<keyword evidence="11" id="KW-1185">Reference proteome</keyword>
<keyword evidence="3" id="KW-0378">Hydrolase</keyword>
<feature type="domain" description="Acyl-ACP thioesterase-like C-terminal" evidence="9">
    <location>
        <begin position="158"/>
        <end position="254"/>
    </location>
</feature>
<dbReference type="InterPro" id="IPR045023">
    <property type="entry name" value="FATA/B"/>
</dbReference>
<evidence type="ECO:0000313" key="11">
    <source>
        <dbReference type="Proteomes" id="UP001152321"/>
    </source>
</evidence>
<dbReference type="InterPro" id="IPR002864">
    <property type="entry name" value="Acyl-ACP_thioesterase_NHD"/>
</dbReference>
<evidence type="ECO:0000256" key="4">
    <source>
        <dbReference type="ARBA" id="ARBA00022832"/>
    </source>
</evidence>
<evidence type="ECO:0000256" key="7">
    <source>
        <dbReference type="ARBA" id="ARBA00023160"/>
    </source>
</evidence>
<evidence type="ECO:0000259" key="9">
    <source>
        <dbReference type="Pfam" id="PF20791"/>
    </source>
</evidence>
<sequence>MSQEIKKLWSERFKITSLLVNPMGRLGLYGVLNLIQETAWMHAETLGFGIKDMEQQGLFWVLTRQTLQMSSWPAIGQHICVETWLRPPDGAFVSREFFLKDDNGEIIGRCSTSWLALDRRTKKILPSQDLRPWEQICLDQSNGLITEKIPVQGAYESLAKFRVRNSDLDTNQHVNNTKYAQWILDSIHYDLHKSLALKSYSVNFLAETHLGDKVKVERSCSAPSVDEVSAGITTYRGARLEDDKILFTARLEWEKIKA</sequence>
<dbReference type="CDD" id="cd00586">
    <property type="entry name" value="4HBT"/>
    <property type="match status" value="2"/>
</dbReference>
<dbReference type="InterPro" id="IPR049427">
    <property type="entry name" value="Acyl-ACP_TE_C"/>
</dbReference>